<dbReference type="InterPro" id="IPR021074">
    <property type="entry name" value="Formate_DH_dsu"/>
</dbReference>
<feature type="region of interest" description="Disordered" evidence="1">
    <location>
        <begin position="90"/>
        <end position="124"/>
    </location>
</feature>
<keyword evidence="3" id="KW-1185">Reference proteome</keyword>
<dbReference type="Pfam" id="PF11390">
    <property type="entry name" value="FdsD"/>
    <property type="match status" value="1"/>
</dbReference>
<evidence type="ECO:0000313" key="3">
    <source>
        <dbReference type="Proteomes" id="UP001202827"/>
    </source>
</evidence>
<organism evidence="2 3">
    <name type="scientific">Neorhizobium turbinariae</name>
    <dbReference type="NCBI Taxonomy" id="2937795"/>
    <lineage>
        <taxon>Bacteria</taxon>
        <taxon>Pseudomonadati</taxon>
        <taxon>Pseudomonadota</taxon>
        <taxon>Alphaproteobacteria</taxon>
        <taxon>Hyphomicrobiales</taxon>
        <taxon>Rhizobiaceae</taxon>
        <taxon>Rhizobium/Agrobacterium group</taxon>
        <taxon>Neorhizobium</taxon>
    </lineage>
</organism>
<name>A0ABT0ITQ0_9HYPH</name>
<evidence type="ECO:0000256" key="1">
    <source>
        <dbReference type="SAM" id="MobiDB-lite"/>
    </source>
</evidence>
<comment type="caution">
    <text evidence="2">The sequence shown here is derived from an EMBL/GenBank/DDBJ whole genome shotgun (WGS) entry which is preliminary data.</text>
</comment>
<evidence type="ECO:0000313" key="2">
    <source>
        <dbReference type="EMBL" id="MCK8781260.1"/>
    </source>
</evidence>
<gene>
    <name evidence="2" type="ORF">M0654_14855</name>
</gene>
<sequence length="124" mass="13352">MSLEAMSHEKDPHQLVMDKIVRMANQIATFFLSQPEDIRAEGVATHINKFWEPRMRRHLFEHLERGGEGLLPLVIEASTMIRRPEAKVGSGVGVGADAAQGAPGGKGPAAGESLSEPNIPESTG</sequence>
<dbReference type="RefSeq" id="WP_248683787.1">
    <property type="nucleotide sequence ID" value="NZ_JALPRY010000016.1"/>
</dbReference>
<accession>A0ABT0ITQ0</accession>
<dbReference type="EMBL" id="JALPRY010000016">
    <property type="protein sequence ID" value="MCK8781260.1"/>
    <property type="molecule type" value="Genomic_DNA"/>
</dbReference>
<dbReference type="Proteomes" id="UP001202827">
    <property type="component" value="Unassembled WGS sequence"/>
</dbReference>
<proteinExistence type="predicted"/>
<reference evidence="2 3" key="1">
    <citation type="submission" date="2022-04" db="EMBL/GenBank/DDBJ databases">
        <title>Rhizobium coralii sp. nov., isolated from coral Turbinaria peltata.</title>
        <authorList>
            <person name="Sun H."/>
        </authorList>
    </citation>
    <scope>NUCLEOTIDE SEQUENCE [LARGE SCALE GENOMIC DNA]</scope>
    <source>
        <strain evidence="2 3">NTR19</strain>
    </source>
</reference>
<protein>
    <submittedName>
        <fullName evidence="2">Formate dehydrogenase subunit delta</fullName>
    </submittedName>
</protein>